<gene>
    <name evidence="5" type="ORF">BCV69DRAFT_244458</name>
</gene>
<feature type="domain" description="Methyltransferase type 11" evidence="4">
    <location>
        <begin position="55"/>
        <end position="167"/>
    </location>
</feature>
<accession>A0A316UEZ0</accession>
<proteinExistence type="inferred from homology"/>
<dbReference type="InterPro" id="IPR013216">
    <property type="entry name" value="Methyltransf_11"/>
</dbReference>
<dbReference type="Gene3D" id="3.40.50.150">
    <property type="entry name" value="Vaccinia Virus protein VP39"/>
    <property type="match status" value="1"/>
</dbReference>
<evidence type="ECO:0000256" key="2">
    <source>
        <dbReference type="ARBA" id="ARBA00022603"/>
    </source>
</evidence>
<comment type="similarity">
    <text evidence="1">Belongs to the methyltransferase superfamily.</text>
</comment>
<evidence type="ECO:0000313" key="6">
    <source>
        <dbReference type="Proteomes" id="UP000245942"/>
    </source>
</evidence>
<dbReference type="PANTHER" id="PTHR44942:SF4">
    <property type="entry name" value="METHYLTRANSFERASE TYPE 11 DOMAIN-CONTAINING PROTEIN"/>
    <property type="match status" value="1"/>
</dbReference>
<keyword evidence="6" id="KW-1185">Reference proteome</keyword>
<evidence type="ECO:0000313" key="5">
    <source>
        <dbReference type="EMBL" id="PWN23770.1"/>
    </source>
</evidence>
<dbReference type="InterPro" id="IPR051052">
    <property type="entry name" value="Diverse_substrate_MTase"/>
</dbReference>
<dbReference type="GeneID" id="37011842"/>
<keyword evidence="3 5" id="KW-0808">Transferase</keyword>
<protein>
    <submittedName>
        <fullName evidence="5">S-adenosyl-L-methionine-dependent methyltransferase</fullName>
    </submittedName>
</protein>
<dbReference type="OrthoDB" id="10027013at2759"/>
<evidence type="ECO:0000256" key="3">
    <source>
        <dbReference type="ARBA" id="ARBA00022679"/>
    </source>
</evidence>
<evidence type="ECO:0000256" key="1">
    <source>
        <dbReference type="ARBA" id="ARBA00008361"/>
    </source>
</evidence>
<dbReference type="PANTHER" id="PTHR44942">
    <property type="entry name" value="METHYLTRANSF_11 DOMAIN-CONTAINING PROTEIN"/>
    <property type="match status" value="1"/>
</dbReference>
<dbReference type="GO" id="GO:0008757">
    <property type="term" value="F:S-adenosylmethionine-dependent methyltransferase activity"/>
    <property type="evidence" value="ECO:0007669"/>
    <property type="project" value="InterPro"/>
</dbReference>
<dbReference type="EMBL" id="KZ819321">
    <property type="protein sequence ID" value="PWN23770.1"/>
    <property type="molecule type" value="Genomic_DNA"/>
</dbReference>
<dbReference type="SUPFAM" id="SSF53335">
    <property type="entry name" value="S-adenosyl-L-methionine-dependent methyltransferases"/>
    <property type="match status" value="1"/>
</dbReference>
<keyword evidence="2 5" id="KW-0489">Methyltransferase</keyword>
<evidence type="ECO:0000259" key="4">
    <source>
        <dbReference type="Pfam" id="PF08241"/>
    </source>
</evidence>
<dbReference type="GO" id="GO:0032259">
    <property type="term" value="P:methylation"/>
    <property type="evidence" value="ECO:0007669"/>
    <property type="project" value="UniProtKB-KW"/>
</dbReference>
<reference evidence="5 6" key="1">
    <citation type="journal article" date="2018" name="Mol. Biol. Evol.">
        <title>Broad Genomic Sampling Reveals a Smut Pathogenic Ancestry of the Fungal Clade Ustilaginomycotina.</title>
        <authorList>
            <person name="Kijpornyongpan T."/>
            <person name="Mondo S.J."/>
            <person name="Barry K."/>
            <person name="Sandor L."/>
            <person name="Lee J."/>
            <person name="Lipzen A."/>
            <person name="Pangilinan J."/>
            <person name="LaButti K."/>
            <person name="Hainaut M."/>
            <person name="Henrissat B."/>
            <person name="Grigoriev I.V."/>
            <person name="Spatafora J.W."/>
            <person name="Aime M.C."/>
        </authorList>
    </citation>
    <scope>NUCLEOTIDE SEQUENCE [LARGE SCALE GENOMIC DNA]</scope>
    <source>
        <strain evidence="5 6">MCA 4718</strain>
    </source>
</reference>
<name>A0A316UEZ0_9BASI</name>
<dbReference type="STRING" id="1684307.A0A316UEZ0"/>
<dbReference type="CDD" id="cd02440">
    <property type="entry name" value="AdoMet_MTases"/>
    <property type="match status" value="1"/>
</dbReference>
<dbReference type="InterPro" id="IPR029063">
    <property type="entry name" value="SAM-dependent_MTases_sf"/>
</dbReference>
<dbReference type="Proteomes" id="UP000245942">
    <property type="component" value="Unassembled WGS sequence"/>
</dbReference>
<dbReference type="Pfam" id="PF08241">
    <property type="entry name" value="Methyltransf_11"/>
    <property type="match status" value="1"/>
</dbReference>
<dbReference type="AlphaFoldDB" id="A0A316UEZ0"/>
<organism evidence="5 6">
    <name type="scientific">Pseudomicrostroma glucosiphilum</name>
    <dbReference type="NCBI Taxonomy" id="1684307"/>
    <lineage>
        <taxon>Eukaryota</taxon>
        <taxon>Fungi</taxon>
        <taxon>Dikarya</taxon>
        <taxon>Basidiomycota</taxon>
        <taxon>Ustilaginomycotina</taxon>
        <taxon>Exobasidiomycetes</taxon>
        <taxon>Microstromatales</taxon>
        <taxon>Microstromatales incertae sedis</taxon>
        <taxon>Pseudomicrostroma</taxon>
    </lineage>
</organism>
<dbReference type="RefSeq" id="XP_025350930.1">
    <property type="nucleotide sequence ID" value="XM_025490108.1"/>
</dbReference>
<sequence length="362" mass="39954">MSKASSAADIFGADDFDVDRYLSNRPRFPPHIFSFIKSYLSTSQANAAPFPGTLLDLGCGPGFSSFPLLDHPSFDKLIGIDTGKGMVRIAPQAYEAWLSSLPSGSQQRQNLQGKPVSFSVASSSDLSEVVQDNSVNLAIAATAAHWFDPGPTWAELSRALKPGGAVVWFTYGENYLPRHPTLQGDIYHFMQGDSKAGDSIGPYFPQPGRSYLTNLLQQVPFPHEVRPALPSTLREQWDVSSATRKLHPLAGEGYADLSWTTAPDAHALPAEAEPFRLEQVMSWERYESYIRSASAYHAYMREHAEEKEGPEDVVGRFVRSLRGKVDEERKRSIGTEEALDEAHVRVAWPLGLMAIKKKAKAT</sequence>